<dbReference type="Gene3D" id="3.40.50.300">
    <property type="entry name" value="P-loop containing nucleotide triphosphate hydrolases"/>
    <property type="match status" value="1"/>
</dbReference>
<dbReference type="InterPro" id="IPR027417">
    <property type="entry name" value="P-loop_NTPase"/>
</dbReference>
<sequence length="381" mass="41596">MHALPSGHLVTFEHALYFPLKIVTEAQLPRLNQPAFSFTVVRSQSCEQIKREEKRNGAVLRIESDPLTVQSHKMRRGSMSHPPQLSDLNIMLLGLTGAGKSASGNTILGGDRKTFEERNYFTSETKLCAPAHTVVDRRTITVIDTVGLSDTAVKVTDVQAQIEQTIQNTQLDVFLLVIKLGETFTKEKHKAVKCIQEKFGAKGLKHTIVLFTHADQLRVSVEDHLRRCRTLRSVVDRCSGGFHVFNNKDEDRAQVTELLEKIESLRRKNGDRRYTEQDYKETRNDLWLKKCDIFVAIALGAAMAVLAGAALRGGAGLLGGGGVLEGADVLRAAGVGEAGTMMMSVAPRTGPALLGAAGGAALLAVAACAVLYCLARKYLFR</sequence>
<dbReference type="Proteomes" id="UP000694700">
    <property type="component" value="Unplaced"/>
</dbReference>
<keyword evidence="4" id="KW-0472">Membrane</keyword>
<comment type="similarity">
    <text evidence="1">Belongs to the TRAFAC class TrmE-Era-EngA-EngB-Septin-like GTPase superfamily. AIG1/Toc34/Toc159-like paraseptin GTPase family. IAN subfamily.</text>
</comment>
<dbReference type="PANTHER" id="PTHR10903">
    <property type="entry name" value="GTPASE, IMAP FAMILY MEMBER-RELATED"/>
    <property type="match status" value="1"/>
</dbReference>
<name>A0A8C1WUH7_CYPCA</name>
<keyword evidence="4" id="KW-1133">Transmembrane helix</keyword>
<feature type="transmembrane region" description="Helical" evidence="4">
    <location>
        <begin position="352"/>
        <end position="375"/>
    </location>
</feature>
<dbReference type="Pfam" id="PF04548">
    <property type="entry name" value="AIG1"/>
    <property type="match status" value="1"/>
</dbReference>
<evidence type="ECO:0000256" key="1">
    <source>
        <dbReference type="ARBA" id="ARBA00008535"/>
    </source>
</evidence>
<accession>A0A8C1WUH7</accession>
<organism evidence="6 7">
    <name type="scientific">Cyprinus carpio</name>
    <name type="common">Common carp</name>
    <dbReference type="NCBI Taxonomy" id="7962"/>
    <lineage>
        <taxon>Eukaryota</taxon>
        <taxon>Metazoa</taxon>
        <taxon>Chordata</taxon>
        <taxon>Craniata</taxon>
        <taxon>Vertebrata</taxon>
        <taxon>Euteleostomi</taxon>
        <taxon>Actinopterygii</taxon>
        <taxon>Neopterygii</taxon>
        <taxon>Teleostei</taxon>
        <taxon>Ostariophysi</taxon>
        <taxon>Cypriniformes</taxon>
        <taxon>Cyprinidae</taxon>
        <taxon>Cyprininae</taxon>
        <taxon>Cyprinus</taxon>
    </lineage>
</organism>
<dbReference type="FunFam" id="3.40.50.300:FF:000366">
    <property type="entry name" value="GTPase, IMAP family member 2"/>
    <property type="match status" value="1"/>
</dbReference>
<dbReference type="Ensembl" id="ENSCCRT00015074530.1">
    <property type="protein sequence ID" value="ENSCCRP00015072181.1"/>
    <property type="gene ID" value="ENSCCRG00015029233.1"/>
</dbReference>
<evidence type="ECO:0000256" key="2">
    <source>
        <dbReference type="ARBA" id="ARBA00022741"/>
    </source>
</evidence>
<reference evidence="6" key="1">
    <citation type="submission" date="2025-08" db="UniProtKB">
        <authorList>
            <consortium name="Ensembl"/>
        </authorList>
    </citation>
    <scope>IDENTIFICATION</scope>
</reference>
<evidence type="ECO:0000256" key="4">
    <source>
        <dbReference type="SAM" id="Phobius"/>
    </source>
</evidence>
<evidence type="ECO:0000313" key="7">
    <source>
        <dbReference type="Proteomes" id="UP000694700"/>
    </source>
</evidence>
<keyword evidence="2" id="KW-0547">Nucleotide-binding</keyword>
<dbReference type="InterPro" id="IPR006703">
    <property type="entry name" value="G_AIG1"/>
</dbReference>
<dbReference type="SUPFAM" id="SSF52540">
    <property type="entry name" value="P-loop containing nucleoside triphosphate hydrolases"/>
    <property type="match status" value="1"/>
</dbReference>
<keyword evidence="3" id="KW-0342">GTP-binding</keyword>
<dbReference type="InterPro" id="IPR045058">
    <property type="entry name" value="GIMA/IAN/Toc"/>
</dbReference>
<feature type="transmembrane region" description="Helical" evidence="4">
    <location>
        <begin position="293"/>
        <end position="311"/>
    </location>
</feature>
<protein>
    <recommendedName>
        <fullName evidence="5">AIG1-type G domain-containing protein</fullName>
    </recommendedName>
</protein>
<feature type="domain" description="AIG1-type G" evidence="5">
    <location>
        <begin position="85"/>
        <end position="283"/>
    </location>
</feature>
<evidence type="ECO:0000313" key="6">
    <source>
        <dbReference type="Ensembl" id="ENSCCRP00015072181.1"/>
    </source>
</evidence>
<keyword evidence="4" id="KW-0812">Transmembrane</keyword>
<dbReference type="PROSITE" id="PS51720">
    <property type="entry name" value="G_AIG1"/>
    <property type="match status" value="1"/>
</dbReference>
<evidence type="ECO:0000256" key="3">
    <source>
        <dbReference type="ARBA" id="ARBA00023134"/>
    </source>
</evidence>
<dbReference type="GO" id="GO:0005525">
    <property type="term" value="F:GTP binding"/>
    <property type="evidence" value="ECO:0007669"/>
    <property type="project" value="UniProtKB-KW"/>
</dbReference>
<proteinExistence type="inferred from homology"/>
<dbReference type="AlphaFoldDB" id="A0A8C1WUH7"/>
<dbReference type="PANTHER" id="PTHR10903:SF188">
    <property type="entry name" value="GTPASE IMAP FAMILY MEMBER 2-LIKE-RELATED"/>
    <property type="match status" value="1"/>
</dbReference>
<evidence type="ECO:0000259" key="5">
    <source>
        <dbReference type="PROSITE" id="PS51720"/>
    </source>
</evidence>